<dbReference type="InterPro" id="IPR050266">
    <property type="entry name" value="AB_hydrolase_sf"/>
</dbReference>
<dbReference type="PANTHER" id="PTHR43798:SF31">
    <property type="entry name" value="AB HYDROLASE SUPERFAMILY PROTEIN YCLE"/>
    <property type="match status" value="1"/>
</dbReference>
<dbReference type="PATRIC" id="fig|36847.3.peg.1039"/>
<dbReference type="PANTHER" id="PTHR43798">
    <property type="entry name" value="MONOACYLGLYCEROL LIPASE"/>
    <property type="match status" value="1"/>
</dbReference>
<dbReference type="GO" id="GO:0016020">
    <property type="term" value="C:membrane"/>
    <property type="evidence" value="ECO:0007669"/>
    <property type="project" value="TreeGrafter"/>
</dbReference>
<evidence type="ECO:0000259" key="2">
    <source>
        <dbReference type="Pfam" id="PF00561"/>
    </source>
</evidence>
<feature type="domain" description="AB hydrolase-1" evidence="2">
    <location>
        <begin position="46"/>
        <end position="103"/>
    </location>
</feature>
<dbReference type="InterPro" id="IPR000073">
    <property type="entry name" value="AB_hydrolase_1"/>
</dbReference>
<name>A0A136WGH5_9FIRM</name>
<dbReference type="SUPFAM" id="SSF53474">
    <property type="entry name" value="alpha/beta-Hydrolases"/>
    <property type="match status" value="1"/>
</dbReference>
<dbReference type="AlphaFoldDB" id="A0A136WGH5"/>
<evidence type="ECO:0000256" key="1">
    <source>
        <dbReference type="ARBA" id="ARBA00022801"/>
    </source>
</evidence>
<reference evidence="3 4" key="1">
    <citation type="submission" date="2016-01" db="EMBL/GenBank/DDBJ databases">
        <title>Genome sequence of Clostridium neopropionicum X4, DSM-3847.</title>
        <authorList>
            <person name="Poehlein A."/>
            <person name="Beck M.H."/>
            <person name="Bengelsdorf F.R."/>
            <person name="Daniel R."/>
            <person name="Duerre P."/>
        </authorList>
    </citation>
    <scope>NUCLEOTIDE SEQUENCE [LARGE SCALE GENOMIC DNA]</scope>
    <source>
        <strain evidence="3 4">DSM-3847</strain>
    </source>
</reference>
<keyword evidence="4" id="KW-1185">Reference proteome</keyword>
<keyword evidence="1 3" id="KW-0378">Hydrolase</keyword>
<dbReference type="Gene3D" id="3.40.50.1820">
    <property type="entry name" value="alpha/beta hydrolase"/>
    <property type="match status" value="1"/>
</dbReference>
<sequence>MVELHGKAPYKTVLIHGGPGAVGSLKTCSEELSRLTEKGIVEALQSQYSIAELIEELYLQIIEYCQEKPTLIGHSWGAWLAVLFAEKYPKLCKNIILVGCPPLADKYVKEISLRRLRNLSGEESKIFQRMIDNVATDEDIKKIPSILEKSDNYYLESSEKLIVDKADNEMYNSIWNEAAKLRTNGELLTAFKNIQSKLFLIQGVCDPHPIEGVIKPLEENGIPYKTYILEKCGHNPFMEKYAKEKFYDILQVII</sequence>
<dbReference type="GO" id="GO:0016787">
    <property type="term" value="F:hydrolase activity"/>
    <property type="evidence" value="ECO:0007669"/>
    <property type="project" value="UniProtKB-KW"/>
</dbReference>
<organism evidence="3 4">
    <name type="scientific">Anaerotignum neopropionicum</name>
    <dbReference type="NCBI Taxonomy" id="36847"/>
    <lineage>
        <taxon>Bacteria</taxon>
        <taxon>Bacillati</taxon>
        <taxon>Bacillota</taxon>
        <taxon>Clostridia</taxon>
        <taxon>Lachnospirales</taxon>
        <taxon>Anaerotignaceae</taxon>
        <taxon>Anaerotignum</taxon>
    </lineage>
</organism>
<proteinExistence type="predicted"/>
<gene>
    <name evidence="3" type="ORF">CLNEO_08840</name>
</gene>
<evidence type="ECO:0000313" key="4">
    <source>
        <dbReference type="Proteomes" id="UP000070539"/>
    </source>
</evidence>
<evidence type="ECO:0000313" key="3">
    <source>
        <dbReference type="EMBL" id="KXL53658.1"/>
    </source>
</evidence>
<dbReference type="InterPro" id="IPR029058">
    <property type="entry name" value="AB_hydrolase_fold"/>
</dbReference>
<dbReference type="EMBL" id="LRVM01000002">
    <property type="protein sequence ID" value="KXL53658.1"/>
    <property type="molecule type" value="Genomic_DNA"/>
</dbReference>
<dbReference type="Pfam" id="PF00561">
    <property type="entry name" value="Abhydrolase_1"/>
    <property type="match status" value="1"/>
</dbReference>
<dbReference type="OrthoDB" id="9796770at2"/>
<comment type="caution">
    <text evidence="3">The sequence shown here is derived from an EMBL/GenBank/DDBJ whole genome shotgun (WGS) entry which is preliminary data.</text>
</comment>
<dbReference type="RefSeq" id="WP_066085079.1">
    <property type="nucleotide sequence ID" value="NZ_LRVM01000002.1"/>
</dbReference>
<accession>A0A136WGH5</accession>
<dbReference type="Proteomes" id="UP000070539">
    <property type="component" value="Unassembled WGS sequence"/>
</dbReference>
<protein>
    <submittedName>
        <fullName evidence="3">Alpha/beta hydrolase family protein</fullName>
    </submittedName>
</protein>
<dbReference type="STRING" id="36847.CLNEO_08840"/>